<evidence type="ECO:0000313" key="5">
    <source>
        <dbReference type="Proteomes" id="UP000050424"/>
    </source>
</evidence>
<proteinExistence type="inferred from homology"/>
<dbReference type="PANTHER" id="PTHR43540">
    <property type="entry name" value="PEROXYUREIDOACRYLATE/UREIDOACRYLATE AMIDOHYDROLASE-RELATED"/>
    <property type="match status" value="1"/>
</dbReference>
<accession>A0A0P7BE33</accession>
<protein>
    <recommendedName>
        <fullName evidence="3">Isochorismatase-like domain-containing protein</fullName>
    </recommendedName>
</protein>
<reference evidence="4 5" key="1">
    <citation type="submission" date="2015-09" db="EMBL/GenBank/DDBJ databases">
        <title>Draft genome of a European isolate of the apple canker pathogen Neonectria ditissima.</title>
        <authorList>
            <person name="Gomez-Cortecero A."/>
            <person name="Harrison R.J."/>
            <person name="Armitage A.D."/>
        </authorList>
    </citation>
    <scope>NUCLEOTIDE SEQUENCE [LARGE SCALE GENOMIC DNA]</scope>
    <source>
        <strain evidence="4 5">R09/05</strain>
    </source>
</reference>
<keyword evidence="5" id="KW-1185">Reference proteome</keyword>
<feature type="domain" description="Isochorismatase-like" evidence="3">
    <location>
        <begin position="9"/>
        <end position="188"/>
    </location>
</feature>
<dbReference type="SUPFAM" id="SSF52499">
    <property type="entry name" value="Isochorismatase-like hydrolases"/>
    <property type="match status" value="1"/>
</dbReference>
<dbReference type="Pfam" id="PF00857">
    <property type="entry name" value="Isochorismatase"/>
    <property type="match status" value="1"/>
</dbReference>
<evidence type="ECO:0000259" key="3">
    <source>
        <dbReference type="Pfam" id="PF00857"/>
    </source>
</evidence>
<dbReference type="OrthoDB" id="167809at2759"/>
<name>A0A0P7BE33_9HYPO</name>
<dbReference type="GO" id="GO:0016787">
    <property type="term" value="F:hydrolase activity"/>
    <property type="evidence" value="ECO:0007669"/>
    <property type="project" value="UniProtKB-KW"/>
</dbReference>
<evidence type="ECO:0000256" key="1">
    <source>
        <dbReference type="ARBA" id="ARBA00006336"/>
    </source>
</evidence>
<organism evidence="4 5">
    <name type="scientific">Neonectria ditissima</name>
    <dbReference type="NCBI Taxonomy" id="78410"/>
    <lineage>
        <taxon>Eukaryota</taxon>
        <taxon>Fungi</taxon>
        <taxon>Dikarya</taxon>
        <taxon>Ascomycota</taxon>
        <taxon>Pezizomycotina</taxon>
        <taxon>Sordariomycetes</taxon>
        <taxon>Hypocreomycetidae</taxon>
        <taxon>Hypocreales</taxon>
        <taxon>Nectriaceae</taxon>
        <taxon>Neonectria</taxon>
    </lineage>
</organism>
<evidence type="ECO:0000256" key="2">
    <source>
        <dbReference type="ARBA" id="ARBA00022801"/>
    </source>
</evidence>
<dbReference type="STRING" id="78410.A0A0P7BE33"/>
<dbReference type="PANTHER" id="PTHR43540:SF16">
    <property type="entry name" value="ISOCHORISMATASE-LIKE DOMAIN-CONTAINING PROTEIN"/>
    <property type="match status" value="1"/>
</dbReference>
<dbReference type="InterPro" id="IPR000868">
    <property type="entry name" value="Isochorismatase-like_dom"/>
</dbReference>
<evidence type="ECO:0000313" key="4">
    <source>
        <dbReference type="EMBL" id="KPM43791.1"/>
    </source>
</evidence>
<dbReference type="CDD" id="cd00431">
    <property type="entry name" value="cysteine_hydrolases"/>
    <property type="match status" value="1"/>
</dbReference>
<gene>
    <name evidence="4" type="ORF">AK830_g2743</name>
</gene>
<dbReference type="Proteomes" id="UP000050424">
    <property type="component" value="Unassembled WGS sequence"/>
</dbReference>
<dbReference type="EMBL" id="LKCW01000027">
    <property type="protein sequence ID" value="KPM43791.1"/>
    <property type="molecule type" value="Genomic_DNA"/>
</dbReference>
<keyword evidence="2" id="KW-0378">Hydrolase</keyword>
<sequence>MSPSSLPKTAIVLIDPYNDFIHPKGKLYPAISESLIATDTVSHLKELVTAAREFHIPIYYGLHQTWKECHFAGWEHMNSSITALGKGKVFEEGSWGAEILEGLEPDVLNNGDVIVSKHWNSSSFANTDLDYQLHQREITHLVMTGLVANTCLETTARYARELGYHVTLLTDGTAGFTIPAKDAAVNLIWPLITDRVMTVGEWIETVKSGEESGKA</sequence>
<comment type="similarity">
    <text evidence="1">Belongs to the isochorismatase family.</text>
</comment>
<comment type="caution">
    <text evidence="4">The sequence shown here is derived from an EMBL/GenBank/DDBJ whole genome shotgun (WGS) entry which is preliminary data.</text>
</comment>
<dbReference type="InterPro" id="IPR050272">
    <property type="entry name" value="Isochorismatase-like_hydrls"/>
</dbReference>
<dbReference type="AlphaFoldDB" id="A0A0P7BE33"/>
<dbReference type="InterPro" id="IPR036380">
    <property type="entry name" value="Isochorismatase-like_sf"/>
</dbReference>
<dbReference type="Gene3D" id="3.40.50.850">
    <property type="entry name" value="Isochorismatase-like"/>
    <property type="match status" value="1"/>
</dbReference>